<gene>
    <name evidence="2" type="ORF">BDV23DRAFT_160423</name>
    <name evidence="3" type="ORF">ETB97_000158</name>
</gene>
<dbReference type="Proteomes" id="UP000541154">
    <property type="component" value="Unassembled WGS sequence"/>
</dbReference>
<evidence type="ECO:0000313" key="2">
    <source>
        <dbReference type="EMBL" id="KAE8387746.1"/>
    </source>
</evidence>
<reference evidence="3 4" key="1">
    <citation type="submission" date="2019-04" db="EMBL/GenBank/DDBJ databases">
        <title>Aspergillus burnettii sp. nov., novel species from soil in southeast Queensland.</title>
        <authorList>
            <person name="Gilchrist C.L.M."/>
            <person name="Pitt J.I."/>
            <person name="Lange L."/>
            <person name="Lacey H.J."/>
            <person name="Vuong D."/>
            <person name="Midgley D.J."/>
            <person name="Greenfield P."/>
            <person name="Bradbury M."/>
            <person name="Lacey E."/>
            <person name="Busk P.K."/>
            <person name="Pilgaard B."/>
            <person name="Chooi Y.H."/>
            <person name="Piggott A.M."/>
        </authorList>
    </citation>
    <scope>NUCLEOTIDE SEQUENCE [LARGE SCALE GENOMIC DNA]</scope>
    <source>
        <strain evidence="3 4">FRR 5400</strain>
    </source>
</reference>
<evidence type="ECO:0000256" key="1">
    <source>
        <dbReference type="SAM" id="MobiDB-lite"/>
    </source>
</evidence>
<feature type="region of interest" description="Disordered" evidence="1">
    <location>
        <begin position="55"/>
        <end position="119"/>
    </location>
</feature>
<dbReference type="OMA" id="RYGTLEW"/>
<dbReference type="EMBL" id="ML735288">
    <property type="protein sequence ID" value="KAE8387746.1"/>
    <property type="molecule type" value="Genomic_DNA"/>
</dbReference>
<evidence type="ECO:0000313" key="4">
    <source>
        <dbReference type="Proteomes" id="UP000541154"/>
    </source>
</evidence>
<dbReference type="SUPFAM" id="SSF81995">
    <property type="entry name" value="beta-sandwich domain of Sec23/24"/>
    <property type="match status" value="1"/>
</dbReference>
<name>A0A5N6FSB3_PETAA</name>
<dbReference type="OrthoDB" id="4725912at2759"/>
<feature type="compositionally biased region" description="Low complexity" evidence="1">
    <location>
        <begin position="55"/>
        <end position="94"/>
    </location>
</feature>
<accession>A0A8H6EC56</accession>
<accession>A0A5N7C0Z6</accession>
<accession>A0A5N6FSB3</accession>
<sequence>MAQPVQILSYQRHKSQNPFTISLQHTNGTATPIYEALTSSSPNLTIFRLQPGYQQPPQYGYAPSPAPAPYYHQQPYQNYGQPPYGYPPQQQQPYGYPPPPPPQQYSGIPPAPSKTTTGTVTISSMSSKITLSIHNTPELKMKRPDFLASGHRFSHPRYGTLEWKESDFLEKRFKLIDSNKTVLARFDKWKLPEQQRVGSKKKKAWAFSIFVNADPEFLDWIVVSGLGVVEYRISSDKAWEEELFGEDSDLWDALG</sequence>
<dbReference type="AlphaFoldDB" id="A0A5N6FSB3"/>
<dbReference type="EMBL" id="SPNV01000001">
    <property type="protein sequence ID" value="KAF5867389.1"/>
    <property type="molecule type" value="Genomic_DNA"/>
</dbReference>
<keyword evidence="4" id="KW-1185">Reference proteome</keyword>
<protein>
    <submittedName>
        <fullName evidence="2">Uncharacterized protein</fullName>
    </submittedName>
</protein>
<dbReference type="Proteomes" id="UP000326877">
    <property type="component" value="Unassembled WGS sequence"/>
</dbReference>
<reference evidence="2" key="2">
    <citation type="submission" date="2019-04" db="EMBL/GenBank/DDBJ databases">
        <title>Friends and foes A comparative genomics studyof 23 Aspergillus species from section Flavi.</title>
        <authorList>
            <consortium name="DOE Joint Genome Institute"/>
            <person name="Kjaerbolling I."/>
            <person name="Vesth T."/>
            <person name="Frisvad J.C."/>
            <person name="Nybo J.L."/>
            <person name="Theobald S."/>
            <person name="Kildgaard S."/>
            <person name="Isbrandt T."/>
            <person name="Kuo A."/>
            <person name="Sato A."/>
            <person name="Lyhne E.K."/>
            <person name="Kogle M.E."/>
            <person name="Wiebenga A."/>
            <person name="Kun R.S."/>
            <person name="Lubbers R.J."/>
            <person name="Makela M.R."/>
            <person name="Barry K."/>
            <person name="Chovatia M."/>
            <person name="Clum A."/>
            <person name="Daum C."/>
            <person name="Haridas S."/>
            <person name="He G."/>
            <person name="LaButti K."/>
            <person name="Lipzen A."/>
            <person name="Mondo S."/>
            <person name="Riley R."/>
            <person name="Salamov A."/>
            <person name="Simmons B.A."/>
            <person name="Magnuson J.K."/>
            <person name="Henrissat B."/>
            <person name="Mortensen U.H."/>
            <person name="Larsen T.O."/>
            <person name="Devries R.P."/>
            <person name="Grigoriev I.V."/>
            <person name="Machida M."/>
            <person name="Baker S.E."/>
            <person name="Andersen M.R."/>
        </authorList>
    </citation>
    <scope>NUCLEOTIDE SEQUENCE [LARGE SCALE GENOMIC DNA]</scope>
    <source>
        <strain evidence="2">IBT 14317</strain>
    </source>
</reference>
<proteinExistence type="predicted"/>
<evidence type="ECO:0000313" key="3">
    <source>
        <dbReference type="EMBL" id="KAF5867389.1"/>
    </source>
</evidence>
<organism evidence="2">
    <name type="scientific">Petromyces alliaceus</name>
    <name type="common">Aspergillus alliaceus</name>
    <dbReference type="NCBI Taxonomy" id="209559"/>
    <lineage>
        <taxon>Eukaryota</taxon>
        <taxon>Fungi</taxon>
        <taxon>Dikarya</taxon>
        <taxon>Ascomycota</taxon>
        <taxon>Pezizomycotina</taxon>
        <taxon>Eurotiomycetes</taxon>
        <taxon>Eurotiomycetidae</taxon>
        <taxon>Eurotiales</taxon>
        <taxon>Aspergillaceae</taxon>
        <taxon>Aspergillus</taxon>
        <taxon>Aspergillus subgen. Circumdati</taxon>
    </lineage>
</organism>